<accession>A0A1G6DI56</accession>
<dbReference type="OrthoDB" id="9758307at2"/>
<feature type="domain" description="Flagellin N-terminal" evidence="4">
    <location>
        <begin position="3"/>
        <end position="138"/>
    </location>
</feature>
<dbReference type="InterPro" id="IPR001029">
    <property type="entry name" value="Flagellin_N"/>
</dbReference>
<gene>
    <name evidence="6" type="ORF">SAMN05660653_02160</name>
</gene>
<comment type="subcellular location">
    <subcellularLocation>
        <location evidence="1">Bacterial flagellum</location>
    </subcellularLocation>
</comment>
<dbReference type="InterPro" id="IPR046358">
    <property type="entry name" value="Flagellin_C"/>
</dbReference>
<keyword evidence="6" id="KW-0966">Cell projection</keyword>
<evidence type="ECO:0000256" key="3">
    <source>
        <dbReference type="ARBA" id="ARBA00023143"/>
    </source>
</evidence>
<dbReference type="RefSeq" id="WP_092121332.1">
    <property type="nucleotide sequence ID" value="NZ_FMXO01000012.1"/>
</dbReference>
<name>A0A1G6DI56_9BACT</name>
<dbReference type="STRING" id="617002.SAMN05660653_02160"/>
<dbReference type="AlphaFoldDB" id="A0A1G6DI56"/>
<comment type="similarity">
    <text evidence="2">Belongs to the bacterial flagellin family.</text>
</comment>
<dbReference type="PANTHER" id="PTHR42792">
    <property type="entry name" value="FLAGELLIN"/>
    <property type="match status" value="1"/>
</dbReference>
<protein>
    <submittedName>
        <fullName evidence="6">Flagellar hook-associated protein 3 FlgL</fullName>
    </submittedName>
</protein>
<dbReference type="Pfam" id="PF00669">
    <property type="entry name" value="Flagellin_N"/>
    <property type="match status" value="1"/>
</dbReference>
<dbReference type="PANTHER" id="PTHR42792:SF1">
    <property type="entry name" value="FLAGELLAR HOOK-ASSOCIATED PROTEIN 3"/>
    <property type="match status" value="1"/>
</dbReference>
<keyword evidence="3" id="KW-0975">Bacterial flagellum</keyword>
<dbReference type="InterPro" id="IPR001492">
    <property type="entry name" value="Flagellin"/>
</dbReference>
<reference evidence="6 7" key="1">
    <citation type="submission" date="2016-10" db="EMBL/GenBank/DDBJ databases">
        <authorList>
            <person name="de Groot N.N."/>
        </authorList>
    </citation>
    <scope>NUCLEOTIDE SEQUENCE [LARGE SCALE GENOMIC DNA]</scope>
    <source>
        <strain evidence="6 7">ASO4-2</strain>
    </source>
</reference>
<dbReference type="InterPro" id="IPR013384">
    <property type="entry name" value="Flagell_FlgL"/>
</dbReference>
<proteinExistence type="inferred from homology"/>
<dbReference type="Pfam" id="PF00700">
    <property type="entry name" value="Flagellin_C"/>
    <property type="match status" value="1"/>
</dbReference>
<organism evidence="6 7">
    <name type="scientific">Desulfonatronum thiosulfatophilum</name>
    <dbReference type="NCBI Taxonomy" id="617002"/>
    <lineage>
        <taxon>Bacteria</taxon>
        <taxon>Pseudomonadati</taxon>
        <taxon>Thermodesulfobacteriota</taxon>
        <taxon>Desulfovibrionia</taxon>
        <taxon>Desulfovibrionales</taxon>
        <taxon>Desulfonatronaceae</taxon>
        <taxon>Desulfonatronum</taxon>
    </lineage>
</organism>
<evidence type="ECO:0000313" key="6">
    <source>
        <dbReference type="EMBL" id="SDB44877.1"/>
    </source>
</evidence>
<dbReference type="GO" id="GO:0009424">
    <property type="term" value="C:bacterial-type flagellum hook"/>
    <property type="evidence" value="ECO:0007669"/>
    <property type="project" value="InterPro"/>
</dbReference>
<dbReference type="SUPFAM" id="SSF64518">
    <property type="entry name" value="Phase 1 flagellin"/>
    <property type="match status" value="1"/>
</dbReference>
<keyword evidence="7" id="KW-1185">Reference proteome</keyword>
<dbReference type="GO" id="GO:0005198">
    <property type="term" value="F:structural molecule activity"/>
    <property type="evidence" value="ECO:0007669"/>
    <property type="project" value="InterPro"/>
</dbReference>
<evidence type="ECO:0000256" key="1">
    <source>
        <dbReference type="ARBA" id="ARBA00004365"/>
    </source>
</evidence>
<dbReference type="GO" id="GO:0071973">
    <property type="term" value="P:bacterial-type flagellum-dependent cell motility"/>
    <property type="evidence" value="ECO:0007669"/>
    <property type="project" value="InterPro"/>
</dbReference>
<feature type="domain" description="Flagellin C-terminal" evidence="5">
    <location>
        <begin position="419"/>
        <end position="499"/>
    </location>
</feature>
<evidence type="ECO:0000313" key="7">
    <source>
        <dbReference type="Proteomes" id="UP000198771"/>
    </source>
</evidence>
<sequence>MRVSHRNIYSNVLGYFNKSITGLVELNLQASSQKKINRPSDDPIGMSRVLSYRDTMKSMEQYRKNIDTAQGWNGLADENLMQVSVAITRLKELAEQASTGTYTADNRAQISFEARQLYSQLITLSNASYEGKYIYAGHKVDSPAFQEALFVQSNGNGTIHHQDVISISGGSNSTILVQFLSPGATGEDQLAFRYSTNGGKSWSEGILPESDPVNSPVVMNLGGVQITFAAGADVTATDPNDTNDTNGTWLWVRPTAVYKGDDEDQISVESFGSYDPDEALAAGVFRNKVMVRIDDVDGGEITFSYSTDGGRKWNQNNTTPEGPPTSLPVPGGFLNLEDGPPSMDDQFVIRPNRALMNVEISQNETIQINNIGKDVFGGLYNGQPVDLGKTGSNLFETVGKLIGYLETNTQQGAADALEELNEAHKHITTYLAGVGARRNRLDLTDSILHGLQLNARDRKSKIEDVDVAELMTKMAMQQITYEAVLKSSTTIMKMSLVNFM</sequence>
<evidence type="ECO:0000256" key="2">
    <source>
        <dbReference type="ARBA" id="ARBA00005709"/>
    </source>
</evidence>
<keyword evidence="6" id="KW-0282">Flagellum</keyword>
<keyword evidence="6" id="KW-0969">Cilium</keyword>
<dbReference type="NCBIfam" id="TIGR02550">
    <property type="entry name" value="flagell_flgL"/>
    <property type="match status" value="1"/>
</dbReference>
<evidence type="ECO:0000259" key="5">
    <source>
        <dbReference type="Pfam" id="PF00700"/>
    </source>
</evidence>
<dbReference type="Proteomes" id="UP000198771">
    <property type="component" value="Unassembled WGS sequence"/>
</dbReference>
<evidence type="ECO:0000259" key="4">
    <source>
        <dbReference type="Pfam" id="PF00669"/>
    </source>
</evidence>
<dbReference type="Gene3D" id="1.20.1330.10">
    <property type="entry name" value="f41 fragment of flagellin, N-terminal domain"/>
    <property type="match status" value="2"/>
</dbReference>
<dbReference type="EMBL" id="FMXO01000012">
    <property type="protein sequence ID" value="SDB44877.1"/>
    <property type="molecule type" value="Genomic_DNA"/>
</dbReference>